<sequence length="433" mass="45306">MTLLVAALSATQVYSAPVQNEAGLRMTKRASFTGDATYYDPGLGSCELTSTANELIAALNAPQYGSFPRPSNSPACSSCAMVQGPKGSVKVKIVDKCPSCKHGDLDLSPAAFDRIADQAQGRVTITWSYVSCGGGSSEAPSKDTTTDKNGSGSKDQESGDKNTSSGSNQESGNKETVEKPKNDATTVLITGSSIRNKFENTNTIIMTGFKLFNTMTLLVAALSATQVYSAPVQNEAGLRMTKRASFTGDATYYDPGLGSCELTSTANELIAALNAPQYGSFPRPSNSPACSSCAMVQGPKGSVKVKIVDKCPSCKHGDLDLSPAAFDRIADQAQGRVTITWSYVSCGGGSSEAPSKDTTTDKNDSGSKDQESGDKNTSSGSNQESGNKETVEKPKNDATTEFETCVHGSVKKQTCARGTVCKASDSDIICTWA</sequence>
<gene>
    <name evidence="5" type="ORF">K493DRAFT_407244</name>
</gene>
<dbReference type="Gene3D" id="2.40.40.10">
    <property type="entry name" value="RlpA-like domain"/>
    <property type="match status" value="2"/>
</dbReference>
<dbReference type="InterPro" id="IPR051477">
    <property type="entry name" value="Expansin_CellWall"/>
</dbReference>
<keyword evidence="1 3" id="KW-0732">Signal</keyword>
<name>A0A1Y1YEN3_9FUNG</name>
<accession>A0A1Y1YEN3</accession>
<dbReference type="AlphaFoldDB" id="A0A1Y1YEN3"/>
<evidence type="ECO:0000256" key="3">
    <source>
        <dbReference type="SAM" id="SignalP"/>
    </source>
</evidence>
<evidence type="ECO:0000259" key="4">
    <source>
        <dbReference type="Pfam" id="PF03330"/>
    </source>
</evidence>
<feature type="domain" description="RlpA-like protein double-psi beta-barrel" evidence="4">
    <location>
        <begin position="290"/>
        <end position="340"/>
    </location>
</feature>
<protein>
    <recommendedName>
        <fullName evidence="4">RlpA-like protein double-psi beta-barrel domain-containing protein</fullName>
    </recommendedName>
</protein>
<comment type="caution">
    <text evidence="5">The sequence shown here is derived from an EMBL/GenBank/DDBJ whole genome shotgun (WGS) entry which is preliminary data.</text>
</comment>
<keyword evidence="6" id="KW-1185">Reference proteome</keyword>
<feature type="compositionally biased region" description="Basic and acidic residues" evidence="2">
    <location>
        <begin position="386"/>
        <end position="398"/>
    </location>
</feature>
<dbReference type="InParanoid" id="A0A1Y1YEN3"/>
<evidence type="ECO:0000256" key="2">
    <source>
        <dbReference type="SAM" id="MobiDB-lite"/>
    </source>
</evidence>
<dbReference type="PANTHER" id="PTHR31836:SF28">
    <property type="entry name" value="SRCR DOMAIN-CONTAINING PROTEIN-RELATED"/>
    <property type="match status" value="1"/>
</dbReference>
<feature type="region of interest" description="Disordered" evidence="2">
    <location>
        <begin position="347"/>
        <end position="398"/>
    </location>
</feature>
<dbReference type="SUPFAM" id="SSF50685">
    <property type="entry name" value="Barwin-like endoglucanases"/>
    <property type="match status" value="2"/>
</dbReference>
<dbReference type="Proteomes" id="UP000193498">
    <property type="component" value="Unassembled WGS sequence"/>
</dbReference>
<feature type="domain" description="RlpA-like protein double-psi beta-barrel" evidence="4">
    <location>
        <begin position="76"/>
        <end position="126"/>
    </location>
</feature>
<feature type="compositionally biased region" description="Basic and acidic residues" evidence="2">
    <location>
        <begin position="354"/>
        <end position="374"/>
    </location>
</feature>
<proteinExistence type="predicted"/>
<dbReference type="PANTHER" id="PTHR31836">
    <property type="match status" value="1"/>
</dbReference>
<dbReference type="InterPro" id="IPR036908">
    <property type="entry name" value="RlpA-like_sf"/>
</dbReference>
<organism evidence="5 6">
    <name type="scientific">Basidiobolus meristosporus CBS 931.73</name>
    <dbReference type="NCBI Taxonomy" id="1314790"/>
    <lineage>
        <taxon>Eukaryota</taxon>
        <taxon>Fungi</taxon>
        <taxon>Fungi incertae sedis</taxon>
        <taxon>Zoopagomycota</taxon>
        <taxon>Entomophthoromycotina</taxon>
        <taxon>Basidiobolomycetes</taxon>
        <taxon>Basidiobolales</taxon>
        <taxon>Basidiobolaceae</taxon>
        <taxon>Basidiobolus</taxon>
    </lineage>
</organism>
<dbReference type="STRING" id="1314790.A0A1Y1YEN3"/>
<reference evidence="5 6" key="1">
    <citation type="submission" date="2016-07" db="EMBL/GenBank/DDBJ databases">
        <title>Pervasive Adenine N6-methylation of Active Genes in Fungi.</title>
        <authorList>
            <consortium name="DOE Joint Genome Institute"/>
            <person name="Mondo S.J."/>
            <person name="Dannebaum R.O."/>
            <person name="Kuo R.C."/>
            <person name="Labutti K."/>
            <person name="Haridas S."/>
            <person name="Kuo A."/>
            <person name="Salamov A."/>
            <person name="Ahrendt S.R."/>
            <person name="Lipzen A."/>
            <person name="Sullivan W."/>
            <person name="Andreopoulos W.B."/>
            <person name="Clum A."/>
            <person name="Lindquist E."/>
            <person name="Daum C."/>
            <person name="Ramamoorthy G.K."/>
            <person name="Gryganskyi A."/>
            <person name="Culley D."/>
            <person name="Magnuson J.K."/>
            <person name="James T.Y."/>
            <person name="O'Malley M.A."/>
            <person name="Stajich J.E."/>
            <person name="Spatafora J.W."/>
            <person name="Visel A."/>
            <person name="Grigoriev I.V."/>
        </authorList>
    </citation>
    <scope>NUCLEOTIDE SEQUENCE [LARGE SCALE GENOMIC DNA]</scope>
    <source>
        <strain evidence="5 6">CBS 931.73</strain>
    </source>
</reference>
<feature type="region of interest" description="Disordered" evidence="2">
    <location>
        <begin position="133"/>
        <end position="184"/>
    </location>
</feature>
<dbReference type="Pfam" id="PF03330">
    <property type="entry name" value="DPBB_1"/>
    <property type="match status" value="2"/>
</dbReference>
<dbReference type="EMBL" id="MCFE01000155">
    <property type="protein sequence ID" value="ORX96405.1"/>
    <property type="molecule type" value="Genomic_DNA"/>
</dbReference>
<feature type="compositionally biased region" description="Basic and acidic residues" evidence="2">
    <location>
        <begin position="172"/>
        <end position="182"/>
    </location>
</feature>
<evidence type="ECO:0000313" key="6">
    <source>
        <dbReference type="Proteomes" id="UP000193498"/>
    </source>
</evidence>
<feature type="chain" id="PRO_5012305104" description="RlpA-like protein double-psi beta-barrel domain-containing protein" evidence="3">
    <location>
        <begin position="16"/>
        <end position="433"/>
    </location>
</feature>
<feature type="compositionally biased region" description="Polar residues" evidence="2">
    <location>
        <begin position="375"/>
        <end position="385"/>
    </location>
</feature>
<evidence type="ECO:0000313" key="5">
    <source>
        <dbReference type="EMBL" id="ORX96405.1"/>
    </source>
</evidence>
<dbReference type="OrthoDB" id="623670at2759"/>
<feature type="signal peptide" evidence="3">
    <location>
        <begin position="1"/>
        <end position="15"/>
    </location>
</feature>
<feature type="compositionally biased region" description="Polar residues" evidence="2">
    <location>
        <begin position="161"/>
        <end position="171"/>
    </location>
</feature>
<dbReference type="CDD" id="cd22272">
    <property type="entry name" value="DPBB_EXLX1-like"/>
    <property type="match status" value="2"/>
</dbReference>
<evidence type="ECO:0000256" key="1">
    <source>
        <dbReference type="ARBA" id="ARBA00022729"/>
    </source>
</evidence>
<dbReference type="InterPro" id="IPR009009">
    <property type="entry name" value="RlpA-like_DPBB"/>
</dbReference>